<evidence type="ECO:0000256" key="6">
    <source>
        <dbReference type="ARBA" id="ARBA00022553"/>
    </source>
</evidence>
<dbReference type="KEGG" id="dan:6505129"/>
<dbReference type="eggNOG" id="KOG1200">
    <property type="taxonomic scope" value="Eukaryota"/>
</dbReference>
<keyword evidence="7" id="KW-0276">Fatty acid metabolism</keyword>
<dbReference type="GO" id="GO:0047035">
    <property type="term" value="F:testosterone dehydrogenase (NAD+) activity"/>
    <property type="evidence" value="ECO:0007669"/>
    <property type="project" value="UniProtKB-EC"/>
</dbReference>
<name>B3MWD6_DROAN</name>
<evidence type="ECO:0000256" key="14">
    <source>
        <dbReference type="ARBA" id="ARBA00049069"/>
    </source>
</evidence>
<evidence type="ECO:0000256" key="13">
    <source>
        <dbReference type="ARBA" id="ARBA00037929"/>
    </source>
</evidence>
<evidence type="ECO:0000256" key="12">
    <source>
        <dbReference type="ARBA" id="ARBA00023160"/>
    </source>
</evidence>
<evidence type="ECO:0000256" key="15">
    <source>
        <dbReference type="ARBA" id="ARBA00050232"/>
    </source>
</evidence>
<comment type="subcellular location">
    <subcellularLocation>
        <location evidence="1">Mitochondrion matrix</location>
    </subcellularLocation>
</comment>
<evidence type="ECO:0000256" key="23">
    <source>
        <dbReference type="ARBA" id="ARBA00081936"/>
    </source>
</evidence>
<dbReference type="HOGENOM" id="CLU_010194_1_3_1"/>
<evidence type="ECO:0000256" key="2">
    <source>
        <dbReference type="ARBA" id="ARBA00005194"/>
    </source>
</evidence>
<keyword evidence="10" id="KW-0443">Lipid metabolism</keyword>
<comment type="subunit">
    <text evidence="18">Heterotetramer with CBR4; contains two molecules of HSD17B8 and CBR4.</text>
</comment>
<dbReference type="PRINTS" id="PR00080">
    <property type="entry name" value="SDRFAMILY"/>
</dbReference>
<evidence type="ECO:0000256" key="3">
    <source>
        <dbReference type="ARBA" id="ARBA00006484"/>
    </source>
</evidence>
<dbReference type="InterPro" id="IPR002347">
    <property type="entry name" value="SDR_fam"/>
</dbReference>
<dbReference type="Pfam" id="PF13561">
    <property type="entry name" value="adh_short_C2"/>
    <property type="match status" value="1"/>
</dbReference>
<dbReference type="GO" id="GO:0008210">
    <property type="term" value="P:estrogen metabolic process"/>
    <property type="evidence" value="ECO:0007669"/>
    <property type="project" value="UniProtKB-ARBA"/>
</dbReference>
<evidence type="ECO:0000256" key="11">
    <source>
        <dbReference type="ARBA" id="ARBA00023128"/>
    </source>
</evidence>
<sequence>MIILCHTLKSIRSKSGNQFAGLVNEITMSTGILAGKVALVTGAGSGIGRATCRLLARDGAKVIAADRNLQAAQETAKELGAENSASLEVDVSSSKSVESAVAEALKKFQQAPSIVVNSAGITRDGYLLKMPEKDYDDVYSVNLKGTFLITQYFAKAMIEQNVKNGSIVNLSSIVAKMNNIGQANYAATKAGVISFTEVASKEFGKFGIRVNCILPGYIDTPMVAVVPTAIKEQVMQKCPLGRLGQPEEIAEVIAFLASSKSSYINGAAIDVTGGLT</sequence>
<keyword evidence="28" id="KW-1185">Reference proteome</keyword>
<dbReference type="EC" id="1.1.1.239" evidence="19"/>
<comment type="catalytic activity">
    <reaction evidence="16">
        <text>17beta-hydroxy-5alpha-androstan-3-one + NAD(+) = 5alpha-androstan-3,17-dione + NADH + H(+)</text>
        <dbReference type="Rhea" id="RHEA:41992"/>
        <dbReference type="ChEBI" id="CHEBI:15378"/>
        <dbReference type="ChEBI" id="CHEBI:15994"/>
        <dbReference type="ChEBI" id="CHEBI:16330"/>
        <dbReference type="ChEBI" id="CHEBI:57540"/>
        <dbReference type="ChEBI" id="CHEBI:57945"/>
    </reaction>
    <physiologicalReaction direction="left-to-right" evidence="16">
        <dbReference type="Rhea" id="RHEA:41993"/>
    </physiologicalReaction>
</comment>
<keyword evidence="11" id="KW-0496">Mitochondrion</keyword>
<evidence type="ECO:0000256" key="19">
    <source>
        <dbReference type="ARBA" id="ARBA00066822"/>
    </source>
</evidence>
<dbReference type="AlphaFoldDB" id="B3MWD6"/>
<dbReference type="PROSITE" id="PS00061">
    <property type="entry name" value="ADH_SHORT"/>
    <property type="match status" value="1"/>
</dbReference>
<evidence type="ECO:0000256" key="7">
    <source>
        <dbReference type="ARBA" id="ARBA00022832"/>
    </source>
</evidence>
<evidence type="ECO:0000256" key="10">
    <source>
        <dbReference type="ARBA" id="ARBA00023098"/>
    </source>
</evidence>
<dbReference type="PANTHER" id="PTHR42760">
    <property type="entry name" value="SHORT-CHAIN DEHYDROGENASES/REDUCTASES FAMILY MEMBER"/>
    <property type="match status" value="1"/>
</dbReference>
<dbReference type="FunFam" id="3.40.50.720:FF:000231">
    <property type="entry name" value="Estradiol 17-beta-dehydrogenase 8"/>
    <property type="match status" value="1"/>
</dbReference>
<evidence type="ECO:0000256" key="25">
    <source>
        <dbReference type="ARBA" id="ARBA00083258"/>
    </source>
</evidence>
<dbReference type="GO" id="GO:0006633">
    <property type="term" value="P:fatty acid biosynthetic process"/>
    <property type="evidence" value="ECO:0007669"/>
    <property type="project" value="UniProtKB-KW"/>
</dbReference>
<evidence type="ECO:0000313" key="28">
    <source>
        <dbReference type="Proteomes" id="UP000007801"/>
    </source>
</evidence>
<evidence type="ECO:0000313" key="27">
    <source>
        <dbReference type="EMBL" id="EDV34921.2"/>
    </source>
</evidence>
<organism evidence="27 28">
    <name type="scientific">Drosophila ananassae</name>
    <name type="common">Fruit fly</name>
    <dbReference type="NCBI Taxonomy" id="7217"/>
    <lineage>
        <taxon>Eukaryota</taxon>
        <taxon>Metazoa</taxon>
        <taxon>Ecdysozoa</taxon>
        <taxon>Arthropoda</taxon>
        <taxon>Hexapoda</taxon>
        <taxon>Insecta</taxon>
        <taxon>Pterygota</taxon>
        <taxon>Neoptera</taxon>
        <taxon>Endopterygota</taxon>
        <taxon>Diptera</taxon>
        <taxon>Brachycera</taxon>
        <taxon>Muscomorpha</taxon>
        <taxon>Ephydroidea</taxon>
        <taxon>Drosophilidae</taxon>
        <taxon>Drosophila</taxon>
        <taxon>Sophophora</taxon>
    </lineage>
</organism>
<keyword evidence="12" id="KW-0275">Fatty acid biosynthesis</keyword>
<gene>
    <name evidence="27" type="primary">Dana\GF22468</name>
    <name evidence="27" type="synonym">dana_GLEANR_6434</name>
    <name evidence="27" type="ORF">GF22468</name>
</gene>
<comment type="catalytic activity">
    <reaction evidence="17">
        <text>a (3R)-3-hydroxyacyl-CoA + NAD(+) = a 3-oxoacyl-CoA + NADH + H(+)</text>
        <dbReference type="Rhea" id="RHEA:32711"/>
        <dbReference type="ChEBI" id="CHEBI:15378"/>
        <dbReference type="ChEBI" id="CHEBI:57319"/>
        <dbReference type="ChEBI" id="CHEBI:57540"/>
        <dbReference type="ChEBI" id="CHEBI:57945"/>
        <dbReference type="ChEBI" id="CHEBI:90726"/>
        <dbReference type="EC" id="1.1.1.n12"/>
    </reaction>
    <physiologicalReaction direction="left-to-right" evidence="17">
        <dbReference type="Rhea" id="RHEA:32712"/>
    </physiologicalReaction>
</comment>
<dbReference type="Proteomes" id="UP000007801">
    <property type="component" value="Unassembled WGS sequence"/>
</dbReference>
<dbReference type="SMR" id="B3MWD6"/>
<evidence type="ECO:0000256" key="17">
    <source>
        <dbReference type="ARBA" id="ARBA00052680"/>
    </source>
</evidence>
<evidence type="ECO:0000259" key="26">
    <source>
        <dbReference type="SMART" id="SM00822"/>
    </source>
</evidence>
<dbReference type="InterPro" id="IPR020904">
    <property type="entry name" value="Sc_DH/Rdtase_CS"/>
</dbReference>
<evidence type="ECO:0000256" key="4">
    <source>
        <dbReference type="ARBA" id="ARBA00012456"/>
    </source>
</evidence>
<evidence type="ECO:0000256" key="8">
    <source>
        <dbReference type="ARBA" id="ARBA00023002"/>
    </source>
</evidence>
<reference evidence="27 28" key="1">
    <citation type="journal article" date="2007" name="Nature">
        <title>Evolution of genes and genomes on the Drosophila phylogeny.</title>
        <authorList>
            <consortium name="Drosophila 12 Genomes Consortium"/>
            <person name="Clark A.G."/>
            <person name="Eisen M.B."/>
            <person name="Smith D.R."/>
            <person name="Bergman C.M."/>
            <person name="Oliver B."/>
            <person name="Markow T.A."/>
            <person name="Kaufman T.C."/>
            <person name="Kellis M."/>
            <person name="Gelbart W."/>
            <person name="Iyer V.N."/>
            <person name="Pollard D.A."/>
            <person name="Sackton T.B."/>
            <person name="Larracuente A.M."/>
            <person name="Singh N.D."/>
            <person name="Abad J.P."/>
            <person name="Abt D.N."/>
            <person name="Adryan B."/>
            <person name="Aguade M."/>
            <person name="Akashi H."/>
            <person name="Anderson W.W."/>
            <person name="Aquadro C.F."/>
            <person name="Ardell D.H."/>
            <person name="Arguello R."/>
            <person name="Artieri C.G."/>
            <person name="Barbash D.A."/>
            <person name="Barker D."/>
            <person name="Barsanti P."/>
            <person name="Batterham P."/>
            <person name="Batzoglou S."/>
            <person name="Begun D."/>
            <person name="Bhutkar A."/>
            <person name="Blanco E."/>
            <person name="Bosak S.A."/>
            <person name="Bradley R.K."/>
            <person name="Brand A.D."/>
            <person name="Brent M.R."/>
            <person name="Brooks A.N."/>
            <person name="Brown R.H."/>
            <person name="Butlin R.K."/>
            <person name="Caggese C."/>
            <person name="Calvi B.R."/>
            <person name="Bernardo de Carvalho A."/>
            <person name="Caspi A."/>
            <person name="Castrezana S."/>
            <person name="Celniker S.E."/>
            <person name="Chang J.L."/>
            <person name="Chapple C."/>
            <person name="Chatterji S."/>
            <person name="Chinwalla A."/>
            <person name="Civetta A."/>
            <person name="Clifton S.W."/>
            <person name="Comeron J.M."/>
            <person name="Costello J.C."/>
            <person name="Coyne J.A."/>
            <person name="Daub J."/>
            <person name="David R.G."/>
            <person name="Delcher A.L."/>
            <person name="Delehaunty K."/>
            <person name="Do C.B."/>
            <person name="Ebling H."/>
            <person name="Edwards K."/>
            <person name="Eickbush T."/>
            <person name="Evans J.D."/>
            <person name="Filipski A."/>
            <person name="Findeiss S."/>
            <person name="Freyhult E."/>
            <person name="Fulton L."/>
            <person name="Fulton R."/>
            <person name="Garcia A.C."/>
            <person name="Gardiner A."/>
            <person name="Garfield D.A."/>
            <person name="Garvin B.E."/>
            <person name="Gibson G."/>
            <person name="Gilbert D."/>
            <person name="Gnerre S."/>
            <person name="Godfrey J."/>
            <person name="Good R."/>
            <person name="Gotea V."/>
            <person name="Gravely B."/>
            <person name="Greenberg A.J."/>
            <person name="Griffiths-Jones S."/>
            <person name="Gross S."/>
            <person name="Guigo R."/>
            <person name="Gustafson E.A."/>
            <person name="Haerty W."/>
            <person name="Hahn M.W."/>
            <person name="Halligan D.L."/>
            <person name="Halpern A.L."/>
            <person name="Halter G.M."/>
            <person name="Han M.V."/>
            <person name="Heger A."/>
            <person name="Hillier L."/>
            <person name="Hinrichs A.S."/>
            <person name="Holmes I."/>
            <person name="Hoskins R.A."/>
            <person name="Hubisz M.J."/>
            <person name="Hultmark D."/>
            <person name="Huntley M.A."/>
            <person name="Jaffe D.B."/>
            <person name="Jagadeeshan S."/>
            <person name="Jeck W.R."/>
            <person name="Johnson J."/>
            <person name="Jones C.D."/>
            <person name="Jordan W.C."/>
            <person name="Karpen G.H."/>
            <person name="Kataoka E."/>
            <person name="Keightley P.D."/>
            <person name="Kheradpour P."/>
            <person name="Kirkness E.F."/>
            <person name="Koerich L.B."/>
            <person name="Kristiansen K."/>
            <person name="Kudrna D."/>
            <person name="Kulathinal R.J."/>
            <person name="Kumar S."/>
            <person name="Kwok R."/>
            <person name="Lander E."/>
            <person name="Langley C.H."/>
            <person name="Lapoint R."/>
            <person name="Lazzaro B.P."/>
            <person name="Lee S.J."/>
            <person name="Levesque L."/>
            <person name="Li R."/>
            <person name="Lin C.F."/>
            <person name="Lin M.F."/>
            <person name="Lindblad-Toh K."/>
            <person name="Llopart A."/>
            <person name="Long M."/>
            <person name="Low L."/>
            <person name="Lozovsky E."/>
            <person name="Lu J."/>
            <person name="Luo M."/>
            <person name="Machado C.A."/>
            <person name="Makalowski W."/>
            <person name="Marzo M."/>
            <person name="Matsuda M."/>
            <person name="Matzkin L."/>
            <person name="McAllister B."/>
            <person name="McBride C.S."/>
            <person name="McKernan B."/>
            <person name="McKernan K."/>
            <person name="Mendez-Lago M."/>
            <person name="Minx P."/>
            <person name="Mollenhauer M.U."/>
            <person name="Montooth K."/>
            <person name="Mount S.M."/>
            <person name="Mu X."/>
            <person name="Myers E."/>
            <person name="Negre B."/>
            <person name="Newfeld S."/>
            <person name="Nielsen R."/>
            <person name="Noor M.A."/>
            <person name="O'Grady P."/>
            <person name="Pachter L."/>
            <person name="Papaceit M."/>
            <person name="Parisi M.J."/>
            <person name="Parisi M."/>
            <person name="Parts L."/>
            <person name="Pedersen J.S."/>
            <person name="Pesole G."/>
            <person name="Phillippy A.M."/>
            <person name="Ponting C.P."/>
            <person name="Pop M."/>
            <person name="Porcelli D."/>
            <person name="Powell J.R."/>
            <person name="Prohaska S."/>
            <person name="Pruitt K."/>
            <person name="Puig M."/>
            <person name="Quesneville H."/>
            <person name="Ram K.R."/>
            <person name="Rand D."/>
            <person name="Rasmussen M.D."/>
            <person name="Reed L.K."/>
            <person name="Reenan R."/>
            <person name="Reily A."/>
            <person name="Remington K.A."/>
            <person name="Rieger T.T."/>
            <person name="Ritchie M.G."/>
            <person name="Robin C."/>
            <person name="Rogers Y.H."/>
            <person name="Rohde C."/>
            <person name="Rozas J."/>
            <person name="Rubenfield M.J."/>
            <person name="Ruiz A."/>
            <person name="Russo S."/>
            <person name="Salzberg S.L."/>
            <person name="Sanchez-Gracia A."/>
            <person name="Saranga D.J."/>
            <person name="Sato H."/>
            <person name="Schaeffer S.W."/>
            <person name="Schatz M.C."/>
            <person name="Schlenke T."/>
            <person name="Schwartz R."/>
            <person name="Segarra C."/>
            <person name="Singh R.S."/>
            <person name="Sirot L."/>
            <person name="Sirota M."/>
            <person name="Sisneros N.B."/>
            <person name="Smith C.D."/>
            <person name="Smith T.F."/>
            <person name="Spieth J."/>
            <person name="Stage D.E."/>
            <person name="Stark A."/>
            <person name="Stephan W."/>
            <person name="Strausberg R.L."/>
            <person name="Strempel S."/>
            <person name="Sturgill D."/>
            <person name="Sutton G."/>
            <person name="Sutton G.G."/>
            <person name="Tao W."/>
            <person name="Teichmann S."/>
            <person name="Tobari Y.N."/>
            <person name="Tomimura Y."/>
            <person name="Tsolas J.M."/>
            <person name="Valente V.L."/>
            <person name="Venter E."/>
            <person name="Venter J.C."/>
            <person name="Vicario S."/>
            <person name="Vieira F.G."/>
            <person name="Vilella A.J."/>
            <person name="Villasante A."/>
            <person name="Walenz B."/>
            <person name="Wang J."/>
            <person name="Wasserman M."/>
            <person name="Watts T."/>
            <person name="Wilson D."/>
            <person name="Wilson R.K."/>
            <person name="Wing R.A."/>
            <person name="Wolfner M.F."/>
            <person name="Wong A."/>
            <person name="Wong G.K."/>
            <person name="Wu C.I."/>
            <person name="Wu G."/>
            <person name="Yamamoto D."/>
            <person name="Yang H.P."/>
            <person name="Yang S.P."/>
            <person name="Yorke J.A."/>
            <person name="Yoshida K."/>
            <person name="Zdobnov E."/>
            <person name="Zhang P."/>
            <person name="Zhang Y."/>
            <person name="Zimin A.V."/>
            <person name="Baldwin J."/>
            <person name="Abdouelleil A."/>
            <person name="Abdulkadir J."/>
            <person name="Abebe A."/>
            <person name="Abera B."/>
            <person name="Abreu J."/>
            <person name="Acer S.C."/>
            <person name="Aftuck L."/>
            <person name="Alexander A."/>
            <person name="An P."/>
            <person name="Anderson E."/>
            <person name="Anderson S."/>
            <person name="Arachi H."/>
            <person name="Azer M."/>
            <person name="Bachantsang P."/>
            <person name="Barry A."/>
            <person name="Bayul T."/>
            <person name="Berlin A."/>
            <person name="Bessette D."/>
            <person name="Bloom T."/>
            <person name="Blye J."/>
            <person name="Boguslavskiy L."/>
            <person name="Bonnet C."/>
            <person name="Boukhgalter B."/>
            <person name="Bourzgui I."/>
            <person name="Brown A."/>
            <person name="Cahill P."/>
            <person name="Channer S."/>
            <person name="Cheshatsang Y."/>
            <person name="Chuda L."/>
            <person name="Citroen M."/>
            <person name="Collymore A."/>
            <person name="Cooke P."/>
            <person name="Costello M."/>
            <person name="D'Aco K."/>
            <person name="Daza R."/>
            <person name="De Haan G."/>
            <person name="DeGray S."/>
            <person name="DeMaso C."/>
            <person name="Dhargay N."/>
            <person name="Dooley K."/>
            <person name="Dooley E."/>
            <person name="Doricent M."/>
            <person name="Dorje P."/>
            <person name="Dorjee K."/>
            <person name="Dupes A."/>
            <person name="Elong R."/>
            <person name="Falk J."/>
            <person name="Farina A."/>
            <person name="Faro S."/>
            <person name="Ferguson D."/>
            <person name="Fisher S."/>
            <person name="Foley C.D."/>
            <person name="Franke A."/>
            <person name="Friedrich D."/>
            <person name="Gadbois L."/>
            <person name="Gearin G."/>
            <person name="Gearin C.R."/>
            <person name="Giannoukos G."/>
            <person name="Goode T."/>
            <person name="Graham J."/>
            <person name="Grandbois E."/>
            <person name="Grewal S."/>
            <person name="Gyaltsen K."/>
            <person name="Hafez N."/>
            <person name="Hagos B."/>
            <person name="Hall J."/>
            <person name="Henson C."/>
            <person name="Hollinger A."/>
            <person name="Honan T."/>
            <person name="Huard M.D."/>
            <person name="Hughes L."/>
            <person name="Hurhula B."/>
            <person name="Husby M.E."/>
            <person name="Kamat A."/>
            <person name="Kanga B."/>
            <person name="Kashin S."/>
            <person name="Khazanovich D."/>
            <person name="Kisner P."/>
            <person name="Lance K."/>
            <person name="Lara M."/>
            <person name="Lee W."/>
            <person name="Lennon N."/>
            <person name="Letendre F."/>
            <person name="LeVine R."/>
            <person name="Lipovsky A."/>
            <person name="Liu X."/>
            <person name="Liu J."/>
            <person name="Liu S."/>
            <person name="Lokyitsang T."/>
            <person name="Lokyitsang Y."/>
            <person name="Lubonja R."/>
            <person name="Lui A."/>
            <person name="MacDonald P."/>
            <person name="Magnisalis V."/>
            <person name="Maru K."/>
            <person name="Matthews C."/>
            <person name="McCusker W."/>
            <person name="McDonough S."/>
            <person name="Mehta T."/>
            <person name="Meldrim J."/>
            <person name="Meneus L."/>
            <person name="Mihai O."/>
            <person name="Mihalev A."/>
            <person name="Mihova T."/>
            <person name="Mittelman R."/>
            <person name="Mlenga V."/>
            <person name="Montmayeur A."/>
            <person name="Mulrain L."/>
            <person name="Navidi A."/>
            <person name="Naylor J."/>
            <person name="Negash T."/>
            <person name="Nguyen T."/>
            <person name="Nguyen N."/>
            <person name="Nicol R."/>
            <person name="Norbu C."/>
            <person name="Norbu N."/>
            <person name="Novod N."/>
            <person name="O'Neill B."/>
            <person name="Osman S."/>
            <person name="Markiewicz E."/>
            <person name="Oyono O.L."/>
            <person name="Patti C."/>
            <person name="Phunkhang P."/>
            <person name="Pierre F."/>
            <person name="Priest M."/>
            <person name="Raghuraman S."/>
            <person name="Rege F."/>
            <person name="Reyes R."/>
            <person name="Rise C."/>
            <person name="Rogov P."/>
            <person name="Ross K."/>
            <person name="Ryan E."/>
            <person name="Settipalli S."/>
            <person name="Shea T."/>
            <person name="Sherpa N."/>
            <person name="Shi L."/>
            <person name="Shih D."/>
            <person name="Sparrow T."/>
            <person name="Spaulding J."/>
            <person name="Stalker J."/>
            <person name="Stange-Thomann N."/>
            <person name="Stavropoulos S."/>
            <person name="Stone C."/>
            <person name="Strader C."/>
            <person name="Tesfaye S."/>
            <person name="Thomson T."/>
            <person name="Thoulutsang Y."/>
            <person name="Thoulutsang D."/>
            <person name="Topham K."/>
            <person name="Topping I."/>
            <person name="Tsamla T."/>
            <person name="Vassiliev H."/>
            <person name="Vo A."/>
            <person name="Wangchuk T."/>
            <person name="Wangdi T."/>
            <person name="Weiand M."/>
            <person name="Wilkinson J."/>
            <person name="Wilson A."/>
            <person name="Yadav S."/>
            <person name="Young G."/>
            <person name="Yu Q."/>
            <person name="Zembek L."/>
            <person name="Zhong D."/>
            <person name="Zimmer A."/>
            <person name="Zwirko Z."/>
            <person name="Jaffe D.B."/>
            <person name="Alvarez P."/>
            <person name="Brockman W."/>
            <person name="Butler J."/>
            <person name="Chin C."/>
            <person name="Gnerre S."/>
            <person name="Grabherr M."/>
            <person name="Kleber M."/>
            <person name="Mauceli E."/>
            <person name="MacCallum I."/>
        </authorList>
    </citation>
    <scope>NUCLEOTIDE SEQUENCE [LARGE SCALE GENOMIC DNA]</scope>
    <source>
        <strain evidence="28">Tucson 14024-0371.13</strain>
    </source>
</reference>
<proteinExistence type="inferred from homology"/>
<evidence type="ECO:0000256" key="21">
    <source>
        <dbReference type="ARBA" id="ARBA00077835"/>
    </source>
</evidence>
<keyword evidence="8 27" id="KW-0560">Oxidoreductase</keyword>
<protein>
    <recommendedName>
        <fullName evidence="20">(3R)-3-hydroxyacyl-CoA dehydrogenase</fullName>
        <ecNumber evidence="19">1.1.1.239</ecNumber>
        <ecNumber evidence="4">1.1.1.n12</ecNumber>
    </recommendedName>
    <alternativeName>
        <fullName evidence="22">17-beta-hydroxysteroid dehydrogenase 8</fullName>
    </alternativeName>
    <alternativeName>
        <fullName evidence="21">3-ketoacyl-[acyl-carrier-protein] reductase alpha subunit</fullName>
    </alternativeName>
    <alternativeName>
        <fullName evidence="24">3-oxoacyl-[acyl-carrier-protein] reductase</fullName>
    </alternativeName>
    <alternativeName>
        <fullName evidence="25">Estradiol 17-beta-dehydrogenase 8</fullName>
    </alternativeName>
    <alternativeName>
        <fullName evidence="23">Testosterone 17-beta-dehydrogenase 8</fullName>
    </alternativeName>
</protein>
<evidence type="ECO:0000256" key="24">
    <source>
        <dbReference type="ARBA" id="ARBA00083097"/>
    </source>
</evidence>
<dbReference type="GO" id="GO:0048038">
    <property type="term" value="F:quinone binding"/>
    <property type="evidence" value="ECO:0007669"/>
    <property type="project" value="TreeGrafter"/>
</dbReference>
<dbReference type="STRING" id="7217.B3MWD6"/>
<comment type="pathway">
    <text evidence="2">Lipid metabolism; fatty acid biosynthesis.</text>
</comment>
<keyword evidence="5" id="KW-0444">Lipid biosynthesis</keyword>
<dbReference type="CDD" id="cd05333">
    <property type="entry name" value="BKR_SDR_c"/>
    <property type="match status" value="1"/>
</dbReference>
<evidence type="ECO:0000256" key="22">
    <source>
        <dbReference type="ARBA" id="ARBA00081419"/>
    </source>
</evidence>
<dbReference type="InParanoid" id="B3MWD6"/>
<evidence type="ECO:0000256" key="18">
    <source>
        <dbReference type="ARBA" id="ARBA00065174"/>
    </source>
</evidence>
<dbReference type="EC" id="1.1.1.n12" evidence="4"/>
<dbReference type="InterPro" id="IPR036291">
    <property type="entry name" value="NAD(P)-bd_dom_sf"/>
</dbReference>
<keyword evidence="9" id="KW-0520">NAD</keyword>
<dbReference type="PANTHER" id="PTHR42760:SF83">
    <property type="entry name" value="(3R)-3-HYDROXYACYL-COA DEHYDROGENASE"/>
    <property type="match status" value="1"/>
</dbReference>
<dbReference type="SMART" id="SM00822">
    <property type="entry name" value="PKS_KR"/>
    <property type="match status" value="1"/>
</dbReference>
<comment type="pathway">
    <text evidence="13">Steroid biosynthesis; estrogen biosynthesis.</text>
</comment>
<dbReference type="Gene3D" id="3.40.50.720">
    <property type="entry name" value="NAD(P)-binding Rossmann-like Domain"/>
    <property type="match status" value="1"/>
</dbReference>
<dbReference type="SUPFAM" id="SSF51735">
    <property type="entry name" value="NAD(P)-binding Rossmann-fold domains"/>
    <property type="match status" value="1"/>
</dbReference>
<dbReference type="EMBL" id="CH902625">
    <property type="protein sequence ID" value="EDV34921.2"/>
    <property type="molecule type" value="Genomic_DNA"/>
</dbReference>
<dbReference type="GO" id="GO:0106386">
    <property type="term" value="F:(3R)-3-hydroxyacyl-CoA dehydrogenase (NAD+) activity"/>
    <property type="evidence" value="ECO:0007669"/>
    <property type="project" value="RHEA"/>
</dbReference>
<dbReference type="FunCoup" id="B3MWD6">
    <property type="interactions" value="694"/>
</dbReference>
<accession>B3MWD6</accession>
<comment type="similarity">
    <text evidence="3">Belongs to the short-chain dehydrogenases/reductases (SDR) family.</text>
</comment>
<keyword evidence="6" id="KW-0597">Phosphoprotein</keyword>
<dbReference type="GO" id="GO:0004303">
    <property type="term" value="F:estradiol 17-beta-dehydrogenase [NAD(P)+] activity"/>
    <property type="evidence" value="ECO:0007669"/>
    <property type="project" value="UniProtKB-EC"/>
</dbReference>
<dbReference type="GO" id="GO:0005759">
    <property type="term" value="C:mitochondrial matrix"/>
    <property type="evidence" value="ECO:0007669"/>
    <property type="project" value="UniProtKB-SubCell"/>
</dbReference>
<dbReference type="GeneID" id="6505129"/>
<dbReference type="InterPro" id="IPR057326">
    <property type="entry name" value="KR_dom"/>
</dbReference>
<evidence type="ECO:0000256" key="9">
    <source>
        <dbReference type="ARBA" id="ARBA00023027"/>
    </source>
</evidence>
<comment type="catalytic activity">
    <reaction evidence="15">
        <text>testosterone + NAD(+) = androst-4-ene-3,17-dione + NADH + H(+)</text>
        <dbReference type="Rhea" id="RHEA:14929"/>
        <dbReference type="ChEBI" id="CHEBI:15378"/>
        <dbReference type="ChEBI" id="CHEBI:16422"/>
        <dbReference type="ChEBI" id="CHEBI:17347"/>
        <dbReference type="ChEBI" id="CHEBI:57540"/>
        <dbReference type="ChEBI" id="CHEBI:57945"/>
        <dbReference type="EC" id="1.1.1.239"/>
    </reaction>
    <physiologicalReaction direction="left-to-right" evidence="15">
        <dbReference type="Rhea" id="RHEA:14930"/>
    </physiologicalReaction>
</comment>
<feature type="domain" description="Ketoreductase" evidence="26">
    <location>
        <begin position="36"/>
        <end position="216"/>
    </location>
</feature>
<dbReference type="PRINTS" id="PR00081">
    <property type="entry name" value="GDHRDH"/>
</dbReference>
<comment type="catalytic activity">
    <reaction evidence="14">
        <text>17beta-estradiol + NAD(+) = estrone + NADH + H(+)</text>
        <dbReference type="Rhea" id="RHEA:24612"/>
        <dbReference type="ChEBI" id="CHEBI:15378"/>
        <dbReference type="ChEBI" id="CHEBI:16469"/>
        <dbReference type="ChEBI" id="CHEBI:17263"/>
        <dbReference type="ChEBI" id="CHEBI:57540"/>
        <dbReference type="ChEBI" id="CHEBI:57945"/>
        <dbReference type="EC" id="1.1.1.62"/>
    </reaction>
    <physiologicalReaction direction="left-to-right" evidence="14">
        <dbReference type="Rhea" id="RHEA:24613"/>
    </physiologicalReaction>
    <physiologicalReaction direction="right-to-left" evidence="14">
        <dbReference type="Rhea" id="RHEA:24614"/>
    </physiologicalReaction>
</comment>
<evidence type="ECO:0000256" key="1">
    <source>
        <dbReference type="ARBA" id="ARBA00004305"/>
    </source>
</evidence>
<evidence type="ECO:0000256" key="16">
    <source>
        <dbReference type="ARBA" id="ARBA00050435"/>
    </source>
</evidence>
<dbReference type="OrthoDB" id="1888931at2759"/>
<evidence type="ECO:0000256" key="5">
    <source>
        <dbReference type="ARBA" id="ARBA00022516"/>
    </source>
</evidence>
<evidence type="ECO:0000256" key="20">
    <source>
        <dbReference type="ARBA" id="ARBA00070911"/>
    </source>
</evidence>